<feature type="signal peptide" evidence="2">
    <location>
        <begin position="1"/>
        <end position="19"/>
    </location>
</feature>
<evidence type="ECO:0000256" key="2">
    <source>
        <dbReference type="SAM" id="SignalP"/>
    </source>
</evidence>
<dbReference type="PANTHER" id="PTHR46599:SF3">
    <property type="entry name" value="PIGGYBAC TRANSPOSABLE ELEMENT-DERIVED PROTEIN 4"/>
    <property type="match status" value="1"/>
</dbReference>
<feature type="compositionally biased region" description="Acidic residues" evidence="1">
    <location>
        <begin position="158"/>
        <end position="174"/>
    </location>
</feature>
<gene>
    <name evidence="3" type="ORF">Pfra01_001143100</name>
</gene>
<evidence type="ECO:0000313" key="3">
    <source>
        <dbReference type="EMBL" id="GMF38981.1"/>
    </source>
</evidence>
<feature type="region of interest" description="Disordered" evidence="1">
    <location>
        <begin position="139"/>
        <end position="174"/>
    </location>
</feature>
<accession>A0A9W6XHY2</accession>
<feature type="chain" id="PRO_5040853314" evidence="2">
    <location>
        <begin position="20"/>
        <end position="174"/>
    </location>
</feature>
<evidence type="ECO:0000256" key="1">
    <source>
        <dbReference type="SAM" id="MobiDB-lite"/>
    </source>
</evidence>
<dbReference type="EMBL" id="BSXT01001126">
    <property type="protein sequence ID" value="GMF38981.1"/>
    <property type="molecule type" value="Genomic_DNA"/>
</dbReference>
<proteinExistence type="predicted"/>
<organism evidence="3 4">
    <name type="scientific">Phytophthora fragariaefolia</name>
    <dbReference type="NCBI Taxonomy" id="1490495"/>
    <lineage>
        <taxon>Eukaryota</taxon>
        <taxon>Sar</taxon>
        <taxon>Stramenopiles</taxon>
        <taxon>Oomycota</taxon>
        <taxon>Peronosporomycetes</taxon>
        <taxon>Peronosporales</taxon>
        <taxon>Peronosporaceae</taxon>
        <taxon>Phytophthora</taxon>
    </lineage>
</organism>
<keyword evidence="4" id="KW-1185">Reference proteome</keyword>
<dbReference type="Proteomes" id="UP001165121">
    <property type="component" value="Unassembled WGS sequence"/>
</dbReference>
<dbReference type="OrthoDB" id="123591at2759"/>
<keyword evidence="2" id="KW-0732">Signal</keyword>
<protein>
    <submittedName>
        <fullName evidence="3">Unnamed protein product</fullName>
    </submittedName>
</protein>
<reference evidence="3" key="1">
    <citation type="submission" date="2023-04" db="EMBL/GenBank/DDBJ databases">
        <title>Phytophthora fragariaefolia NBRC 109709.</title>
        <authorList>
            <person name="Ichikawa N."/>
            <person name="Sato H."/>
            <person name="Tonouchi N."/>
        </authorList>
    </citation>
    <scope>NUCLEOTIDE SEQUENCE</scope>
    <source>
        <strain evidence="3">NBRC 109709</strain>
    </source>
</reference>
<evidence type="ECO:0000313" key="4">
    <source>
        <dbReference type="Proteomes" id="UP001165121"/>
    </source>
</evidence>
<dbReference type="AlphaFoldDB" id="A0A9W6XHY2"/>
<sequence length="174" mass="19827">MKYYTSLFLGFVDLALVNAYISHKPTAKINGTPPMKRGEWYSVLQNQVLQLKARDFAGVVVTPAPVSNKRKRTPVRITHALKQSDDWVDDAKCWLCNKLRREYKGVPKTCFEIWHDDFEAGEAITPTLGKRVVLRRPGQEVGKRKKTRRELQLHGCGDEGDDEAEVEEIGTENN</sequence>
<dbReference type="PANTHER" id="PTHR46599">
    <property type="entry name" value="PIGGYBAC TRANSPOSABLE ELEMENT-DERIVED PROTEIN 4"/>
    <property type="match status" value="1"/>
</dbReference>
<comment type="caution">
    <text evidence="3">The sequence shown here is derived from an EMBL/GenBank/DDBJ whole genome shotgun (WGS) entry which is preliminary data.</text>
</comment>
<name>A0A9W6XHY2_9STRA</name>